<organism evidence="1 2">
    <name type="scientific">Candidatus Synchoanobacter obligatus</name>
    <dbReference type="NCBI Taxonomy" id="2919597"/>
    <lineage>
        <taxon>Bacteria</taxon>
        <taxon>Pseudomonadati</taxon>
        <taxon>Pseudomonadota</taxon>
        <taxon>Gammaproteobacteria</taxon>
        <taxon>Candidatus Comchoanobacterales</taxon>
        <taxon>Candidatus Comchoanobacteraceae</taxon>
        <taxon>Candidatus Synchoanobacter</taxon>
    </lineage>
</organism>
<protein>
    <submittedName>
        <fullName evidence="1">Zinc-finger domain-containing protein</fullName>
    </submittedName>
</protein>
<keyword evidence="1" id="KW-0862">Zinc</keyword>
<evidence type="ECO:0000313" key="2">
    <source>
        <dbReference type="Proteomes" id="UP001320768"/>
    </source>
</evidence>
<keyword evidence="2" id="KW-1185">Reference proteome</keyword>
<proteinExistence type="predicted"/>
<evidence type="ECO:0000313" key="1">
    <source>
        <dbReference type="EMBL" id="MCP8352390.1"/>
    </source>
</evidence>
<sequence length="62" mass="7030">MTAIKQEKTGHHETILVTEQVVTCPPIGDSVTFEHPRVTLDVSNNTQRCPYCGLEYQRITNE</sequence>
<gene>
    <name evidence="1" type="ORF">MKS91_03685</name>
</gene>
<accession>A0ABT1L5D8</accession>
<dbReference type="Proteomes" id="UP001320768">
    <property type="component" value="Unassembled WGS sequence"/>
</dbReference>
<comment type="caution">
    <text evidence="1">The sequence shown here is derived from an EMBL/GenBank/DDBJ whole genome shotgun (WGS) entry which is preliminary data.</text>
</comment>
<keyword evidence="1" id="KW-0479">Metal-binding</keyword>
<dbReference type="RefSeq" id="WP_258569495.1">
    <property type="nucleotide sequence ID" value="NZ_JAKUDN010000002.1"/>
</dbReference>
<dbReference type="EMBL" id="JAKUDN010000002">
    <property type="protein sequence ID" value="MCP8352390.1"/>
    <property type="molecule type" value="Genomic_DNA"/>
</dbReference>
<name>A0ABT1L5D8_9GAMM</name>
<reference evidence="1 2" key="1">
    <citation type="journal article" date="2022" name="Nat. Microbiol.">
        <title>The microbiome of a bacterivorous marine choanoflagellate contains a resource-demanding obligate bacterial associate.</title>
        <authorList>
            <person name="Needham D.M."/>
            <person name="Poirier C."/>
            <person name="Bachy C."/>
            <person name="George E.E."/>
            <person name="Wilken S."/>
            <person name="Yung C.C.M."/>
            <person name="Limardo A.J."/>
            <person name="Morando M."/>
            <person name="Sudek L."/>
            <person name="Malmstrom R.R."/>
            <person name="Keeling P.J."/>
            <person name="Santoro A.E."/>
            <person name="Worden A.Z."/>
        </authorList>
    </citation>
    <scope>NUCLEOTIDE SEQUENCE [LARGE SCALE GENOMIC DNA]</scope>
    <source>
        <strain evidence="1 2">Comchoano-2</strain>
    </source>
</reference>
<dbReference type="Gene3D" id="2.60.260.40">
    <property type="entry name" value="q5lls5 like domains"/>
    <property type="match status" value="1"/>
</dbReference>
<dbReference type="GO" id="GO:0008270">
    <property type="term" value="F:zinc ion binding"/>
    <property type="evidence" value="ECO:0007669"/>
    <property type="project" value="UniProtKB-KW"/>
</dbReference>
<keyword evidence="1" id="KW-0863">Zinc-finger</keyword>